<dbReference type="PANTHER" id="PTHR36368:SF1">
    <property type="entry name" value="ATP-DEPENDENT CASEINOLYTIC PROTEASE_CROTONASE FAMILY PROTEIN"/>
    <property type="match status" value="1"/>
</dbReference>
<evidence type="ECO:0000256" key="1">
    <source>
        <dbReference type="SAM" id="MobiDB-lite"/>
    </source>
</evidence>
<accession>A0A5N6LZ97</accession>
<keyword evidence="3" id="KW-1185">Reference proteome</keyword>
<gene>
    <name evidence="2" type="ORF">E3N88_34536</name>
</gene>
<comment type="caution">
    <text evidence="2">The sequence shown here is derived from an EMBL/GenBank/DDBJ whole genome shotgun (WGS) entry which is preliminary data.</text>
</comment>
<reference evidence="2 3" key="1">
    <citation type="submission" date="2019-05" db="EMBL/GenBank/DDBJ databases">
        <title>Mikania micrantha, genome provides insights into the molecular mechanism of rapid growth.</title>
        <authorList>
            <person name="Liu B."/>
        </authorList>
    </citation>
    <scope>NUCLEOTIDE SEQUENCE [LARGE SCALE GENOMIC DNA]</scope>
    <source>
        <strain evidence="2">NLD-2019</strain>
        <tissue evidence="2">Leaf</tissue>
    </source>
</reference>
<dbReference type="Proteomes" id="UP000326396">
    <property type="component" value="Linkage Group LG7"/>
</dbReference>
<dbReference type="EMBL" id="SZYD01000017">
    <property type="protein sequence ID" value="KAD3066656.1"/>
    <property type="molecule type" value="Genomic_DNA"/>
</dbReference>
<dbReference type="OrthoDB" id="1847229at2759"/>
<evidence type="ECO:0000313" key="2">
    <source>
        <dbReference type="EMBL" id="KAD3066656.1"/>
    </source>
</evidence>
<sequence length="338" mass="38206">MIHRNTPADLGESEPPHIKNWFSSYEYESFVLETNDNFGFSDDQGSQGYENECSTGSTLKSTHKLRELVTNGKNESLLIECNKPEEENNCQNQAIESQDSPLLSPEPPGIENWFSSYVYESPEVDTIDDLFLSDLKETTVDSNEKIKEFEQDGNSCVTPDDLIYKQASKCDNNLTKDDKKPTELPNSNASVSSSENESKNLEESGNGFVSIKNKKENYEKLKEAKVVDQKRCVVSSVNKMNKKSVQRVILGDVTNILQEHSSVTGKWKCPRKMKPDVGPPLKQLRLGQWFHHPLSQSLRSSHRPLIQPVAIENRCHPIVLKNREANRQLVATPVPIEL</sequence>
<name>A0A5N6LZ97_9ASTR</name>
<evidence type="ECO:0000313" key="3">
    <source>
        <dbReference type="Proteomes" id="UP000326396"/>
    </source>
</evidence>
<feature type="region of interest" description="Disordered" evidence="1">
    <location>
        <begin position="174"/>
        <end position="205"/>
    </location>
</feature>
<feature type="compositionally biased region" description="Low complexity" evidence="1">
    <location>
        <begin position="183"/>
        <end position="195"/>
    </location>
</feature>
<proteinExistence type="predicted"/>
<protein>
    <submittedName>
        <fullName evidence="2">Uncharacterized protein</fullName>
    </submittedName>
</protein>
<organism evidence="2 3">
    <name type="scientific">Mikania micrantha</name>
    <name type="common">bitter vine</name>
    <dbReference type="NCBI Taxonomy" id="192012"/>
    <lineage>
        <taxon>Eukaryota</taxon>
        <taxon>Viridiplantae</taxon>
        <taxon>Streptophyta</taxon>
        <taxon>Embryophyta</taxon>
        <taxon>Tracheophyta</taxon>
        <taxon>Spermatophyta</taxon>
        <taxon>Magnoliopsida</taxon>
        <taxon>eudicotyledons</taxon>
        <taxon>Gunneridae</taxon>
        <taxon>Pentapetalae</taxon>
        <taxon>asterids</taxon>
        <taxon>campanulids</taxon>
        <taxon>Asterales</taxon>
        <taxon>Asteraceae</taxon>
        <taxon>Asteroideae</taxon>
        <taxon>Heliantheae alliance</taxon>
        <taxon>Eupatorieae</taxon>
        <taxon>Mikania</taxon>
    </lineage>
</organism>
<dbReference type="AlphaFoldDB" id="A0A5N6LZ97"/>
<dbReference type="PANTHER" id="PTHR36368">
    <property type="entry name" value="ATP-DEPENDENT CASEINOLYTIC PROTEASE/CROTONASE FAMILY PROTEIN"/>
    <property type="match status" value="1"/>
</dbReference>